<evidence type="ECO:0000256" key="1">
    <source>
        <dbReference type="SAM" id="SignalP"/>
    </source>
</evidence>
<accession>A0A1H1TH49</accession>
<dbReference type="SUPFAM" id="SSF75011">
    <property type="entry name" value="3-carboxy-cis,cis-mucoante lactonizing enzyme"/>
    <property type="match status" value="1"/>
</dbReference>
<gene>
    <name evidence="2" type="ORF">SAMN04489716_1138</name>
</gene>
<reference evidence="2 3" key="1">
    <citation type="submission" date="2016-10" db="EMBL/GenBank/DDBJ databases">
        <authorList>
            <person name="de Groot N.N."/>
        </authorList>
    </citation>
    <scope>NUCLEOTIDE SEQUENCE [LARGE SCALE GENOMIC DNA]</scope>
    <source>
        <strain evidence="2 3">DSM 43941</strain>
    </source>
</reference>
<evidence type="ECO:0000313" key="2">
    <source>
        <dbReference type="EMBL" id="SDS59518.1"/>
    </source>
</evidence>
<organism evidence="2 3">
    <name type="scientific">Actinoplanes derwentensis</name>
    <dbReference type="NCBI Taxonomy" id="113562"/>
    <lineage>
        <taxon>Bacteria</taxon>
        <taxon>Bacillati</taxon>
        <taxon>Actinomycetota</taxon>
        <taxon>Actinomycetes</taxon>
        <taxon>Micromonosporales</taxon>
        <taxon>Micromonosporaceae</taxon>
        <taxon>Actinoplanes</taxon>
    </lineage>
</organism>
<protein>
    <recommendedName>
        <fullName evidence="4">PQQ-like domain-containing protein</fullName>
    </recommendedName>
</protein>
<name>A0A1H1TH49_9ACTN</name>
<dbReference type="STRING" id="113562.SAMN04489716_1138"/>
<feature type="chain" id="PRO_5009261170" description="PQQ-like domain-containing protein" evidence="1">
    <location>
        <begin position="24"/>
        <end position="621"/>
    </location>
</feature>
<dbReference type="SUPFAM" id="SSF89372">
    <property type="entry name" value="Fucose-specific lectin"/>
    <property type="match status" value="1"/>
</dbReference>
<keyword evidence="1" id="KW-0732">Signal</keyword>
<proteinExistence type="predicted"/>
<evidence type="ECO:0008006" key="4">
    <source>
        <dbReference type="Google" id="ProtNLM"/>
    </source>
</evidence>
<dbReference type="Gene3D" id="2.120.10.70">
    <property type="entry name" value="Fucose-specific lectin"/>
    <property type="match status" value="1"/>
</dbReference>
<feature type="signal peptide" evidence="1">
    <location>
        <begin position="1"/>
        <end position="23"/>
    </location>
</feature>
<dbReference type="AlphaFoldDB" id="A0A1H1TH49"/>
<dbReference type="Proteomes" id="UP000198688">
    <property type="component" value="Chromosome I"/>
</dbReference>
<sequence length="621" mass="65992">MLAVLVMGTSLGMVAVMPPAASADTADYKILAGDQATNKILRFDPATSTWDDWSWSPVAAGITGTAAENFNGGNDFRVRATAEGPSQLVVVDGEGLIAKVDYETGEPLWSTSVDRADNLHSVELLPDGNVAVAATGTGYVRIFQAAGSGSTAVSAKFLLRNVHATLWDPGIRRLWVAGSPLDASGKEYQVLKALEVTGPASAPGLREDSARTQVISTSTDAVHDVAADFNDPDKLWITTNSRVQTYDKTTRQLAGGGTDIDRNAVKSISAQPSGQIIQTKADQYRVPQVICGSPVNGWCTATLDFFNPAKSVTRSGAQFYKARLESPFYGVRDHAQRGRVFDTAGGTTVKVDNNDKISRIEATAGADGRMHVLTLIQGTGMWSRTRDANGVWEESATNLDSNPQITDAALVVDGNGVQHAFTLIPDHSIWYRTRPLNGDWDGSSTRVYRGADIRSIAAVVNPTSGRLHLLMARTTGVWEQSTSAAGVWSTPTWIDKNPDIADMAAAALPDGTLHLFSVTAWGGVYHRKGTDTAWEIGASPVPLGTESPAIGQVRSLAVAGWPSTQLDLVTLRSGLGLWNQTWTTGGTWAAPVRGDAAPGSIQLYAARPGGLLHVGRISELS</sequence>
<evidence type="ECO:0000313" key="3">
    <source>
        <dbReference type="Proteomes" id="UP000198688"/>
    </source>
</evidence>
<keyword evidence="3" id="KW-1185">Reference proteome</keyword>
<dbReference type="Pfam" id="PF20138">
    <property type="entry name" value="DUF6528"/>
    <property type="match status" value="1"/>
</dbReference>
<dbReference type="InterPro" id="IPR045383">
    <property type="entry name" value="DUF6528"/>
</dbReference>
<dbReference type="EMBL" id="LT629758">
    <property type="protein sequence ID" value="SDS59518.1"/>
    <property type="molecule type" value="Genomic_DNA"/>
</dbReference>